<reference evidence="7" key="2">
    <citation type="submission" date="2025-04" db="UniProtKB">
        <authorList>
            <consortium name="RefSeq"/>
        </authorList>
    </citation>
    <scope>IDENTIFICATION</scope>
    <source>
        <strain evidence="7">Aabys</strain>
    </source>
</reference>
<dbReference type="KEGG" id="mde:101891143"/>
<dbReference type="InterPro" id="IPR045055">
    <property type="entry name" value="DNA2/NAM7-like"/>
</dbReference>
<dbReference type="GO" id="GO:0043186">
    <property type="term" value="C:P granule"/>
    <property type="evidence" value="ECO:0007669"/>
    <property type="project" value="TreeGrafter"/>
</dbReference>
<keyword evidence="7" id="KW-0347">Helicase</keyword>
<dbReference type="Pfam" id="PF13087">
    <property type="entry name" value="AAA_12"/>
    <property type="match status" value="1"/>
</dbReference>
<keyword evidence="7" id="KW-0067">ATP-binding</keyword>
<sequence>MMDDKILDHTNELLKKLCSDLRKSLDLVHSGCHETLDGMSSKDFLDNASKTSSGYDDEEFNDDSTNSDVEDKQKVVLPYKSKVFSREGGPAKTCVICKDIIVISDEEDDDAVNDDDESDVWTVCSNSDEEYYTFCIDDFADEPERTYFRSKKSLPCYPPSEKMKISNKQNFSLPSLCDSDIIKKYVGNRRLNKENIRGVFNTLLEIEDLTDMSDYPALAQKDVTLRWTEKRKYWIPMQAISNTNIDEIIVPFMDELVVIPKASSVLAETSPPKYLIDTLFPHPHESEIDNTIKRRIATIYKISKDEVHFRFSRDEHFTAAQIGSLSSTKYDIIIRPRRLPVRYQFRALEMLAENDHVLQYLFPENNPMRAIKYEPEFELHLFNPTIASNPEQLGAVRCITEGPSPNAPFVIFGPPGTGKTTTIVESLLQLRLLKPGSRILVTAGSNAACDTIALRICKYFNSNKRLQEIQQRDPENQKPIIRIYSKSIVEKGLHLIDPELQANSNCQHGIHYYPSVEEIRQYGIIVATLCTVGKLVTGDIGEMNFFSHIFIDEAGASTEPEALVGIMGIKTLHCHIILSGDHKQLGPIIKSERANQLGLGKSLMERLLSLKCYGLDDNCNYDRTIQARLKRNYRSHPEIVNIFNHLYYKNELIAEAKLDDVNMAAKWCKLPNPNFPIIFQAVHGVTEKDTISPSSRNNLELQVLMWFLRRLLIDGIDGHPVKQSDIGIITPYRLQNKLIQNRLHDCGWSGVESGSVETFQGREKQIIIVSLVRSFSGLGFVRNPKRLNVILSRPKSLLILMGNPLTLKRHPDFAYILDECRKHGTFLRKKKTKKHRKSKPVKLVTI</sequence>
<organism evidence="5">
    <name type="scientific">Musca domestica</name>
    <name type="common">House fly</name>
    <dbReference type="NCBI Taxonomy" id="7370"/>
    <lineage>
        <taxon>Eukaryota</taxon>
        <taxon>Metazoa</taxon>
        <taxon>Ecdysozoa</taxon>
        <taxon>Arthropoda</taxon>
        <taxon>Hexapoda</taxon>
        <taxon>Insecta</taxon>
        <taxon>Pterygota</taxon>
        <taxon>Neoptera</taxon>
        <taxon>Endopterygota</taxon>
        <taxon>Diptera</taxon>
        <taxon>Brachycera</taxon>
        <taxon>Muscomorpha</taxon>
        <taxon>Muscoidea</taxon>
        <taxon>Muscidae</taxon>
        <taxon>Musca</taxon>
    </lineage>
</organism>
<evidence type="ECO:0000313" key="6">
    <source>
        <dbReference type="Proteomes" id="UP001652621"/>
    </source>
</evidence>
<dbReference type="VEuPathDB" id="VectorBase:MDOMA2_000335"/>
<feature type="domain" description="DNA2/NAM7 helicase helicase" evidence="3">
    <location>
        <begin position="519"/>
        <end position="592"/>
    </location>
</feature>
<feature type="domain" description="DNA2/NAM7 helicase helicase" evidence="3">
    <location>
        <begin position="389"/>
        <end position="487"/>
    </location>
</feature>
<keyword evidence="7" id="KW-0378">Hydrolase</keyword>
<evidence type="ECO:0000256" key="1">
    <source>
        <dbReference type="ARBA" id="ARBA00023158"/>
    </source>
</evidence>
<dbReference type="InterPro" id="IPR041677">
    <property type="entry name" value="DNA2/NAM7_AAA_11"/>
</dbReference>
<evidence type="ECO:0000259" key="3">
    <source>
        <dbReference type="Pfam" id="PF13086"/>
    </source>
</evidence>
<dbReference type="OrthoDB" id="6513042at2759"/>
<dbReference type="PANTHER" id="PTHR10887:SF419">
    <property type="entry name" value="RNA HELICASE MOV10L1"/>
    <property type="match status" value="1"/>
</dbReference>
<proteinExistence type="predicted"/>
<dbReference type="GO" id="GO:0005829">
    <property type="term" value="C:cytosol"/>
    <property type="evidence" value="ECO:0007669"/>
    <property type="project" value="TreeGrafter"/>
</dbReference>
<dbReference type="InterPro" id="IPR027417">
    <property type="entry name" value="P-loop_NTPase"/>
</dbReference>
<name>A0A1I8N1F9_MUSDO</name>
<keyword evidence="6" id="KW-1185">Reference proteome</keyword>
<feature type="region of interest" description="Disordered" evidence="2">
    <location>
        <begin position="50"/>
        <end position="69"/>
    </location>
</feature>
<dbReference type="AlphaFoldDB" id="A0A1I8N1F9"/>
<dbReference type="RefSeq" id="XP_005191093.1">
    <property type="nucleotide sequence ID" value="XM_005191036.3"/>
</dbReference>
<feature type="domain" description="DNA2/NAM7 helicase-like C-terminal" evidence="4">
    <location>
        <begin position="600"/>
        <end position="803"/>
    </location>
</feature>
<evidence type="ECO:0000256" key="2">
    <source>
        <dbReference type="SAM" id="MobiDB-lite"/>
    </source>
</evidence>
<keyword evidence="1" id="KW-0943">RNA-mediated gene silencing</keyword>
<accession>A0A1I8N1F9</accession>
<protein>
    <submittedName>
        <fullName evidence="7">Helicase mov-10-B.1</fullName>
    </submittedName>
</protein>
<dbReference type="Pfam" id="PF13086">
    <property type="entry name" value="AAA_11"/>
    <property type="match status" value="2"/>
</dbReference>
<evidence type="ECO:0000313" key="5">
    <source>
        <dbReference type="EnsemblMetazoa" id="MDOA010555-PA"/>
    </source>
</evidence>
<dbReference type="InterPro" id="IPR047187">
    <property type="entry name" value="SF1_C_Upf1"/>
</dbReference>
<dbReference type="CDD" id="cd18808">
    <property type="entry name" value="SF1_C_Upf1"/>
    <property type="match status" value="1"/>
</dbReference>
<dbReference type="InterPro" id="IPR041679">
    <property type="entry name" value="DNA2/NAM7-like_C"/>
</dbReference>
<dbReference type="STRING" id="7370.A0A1I8N1F9"/>
<dbReference type="VEuPathDB" id="VectorBase:MDOA010555"/>
<dbReference type="EnsemblMetazoa" id="MDOA010555-RA">
    <property type="protein sequence ID" value="MDOA010555-PA"/>
    <property type="gene ID" value="MDOA010555"/>
</dbReference>
<dbReference type="GO" id="GO:0003723">
    <property type="term" value="F:RNA binding"/>
    <property type="evidence" value="ECO:0007669"/>
    <property type="project" value="InterPro"/>
</dbReference>
<dbReference type="SUPFAM" id="SSF52540">
    <property type="entry name" value="P-loop containing nucleoside triphosphate hydrolases"/>
    <property type="match status" value="1"/>
</dbReference>
<dbReference type="Gene3D" id="3.40.50.300">
    <property type="entry name" value="P-loop containing nucleotide triphosphate hydrolases"/>
    <property type="match status" value="3"/>
</dbReference>
<dbReference type="InterPro" id="IPR026122">
    <property type="entry name" value="MOV-10/SDE3_DEXXQ/H-box"/>
</dbReference>
<gene>
    <name evidence="5" type="primary">101891143</name>
    <name evidence="7" type="synonym">LOC101891143</name>
</gene>
<dbReference type="PANTHER" id="PTHR10887">
    <property type="entry name" value="DNA2/NAM7 HELICASE FAMILY"/>
    <property type="match status" value="1"/>
</dbReference>
<evidence type="ECO:0000313" key="7">
    <source>
        <dbReference type="RefSeq" id="XP_005191093.1"/>
    </source>
</evidence>
<dbReference type="GO" id="GO:0035194">
    <property type="term" value="P:regulatory ncRNA-mediated post-transcriptional gene silencing"/>
    <property type="evidence" value="ECO:0007669"/>
    <property type="project" value="TreeGrafter"/>
</dbReference>
<dbReference type="GO" id="GO:0032574">
    <property type="term" value="F:5'-3' RNA helicase activity"/>
    <property type="evidence" value="ECO:0007669"/>
    <property type="project" value="InterPro"/>
</dbReference>
<dbReference type="eggNOG" id="KOG1804">
    <property type="taxonomic scope" value="Eukaryota"/>
</dbReference>
<evidence type="ECO:0000259" key="4">
    <source>
        <dbReference type="Pfam" id="PF13087"/>
    </source>
</evidence>
<keyword evidence="7" id="KW-0547">Nucleotide-binding</keyword>
<reference evidence="5" key="1">
    <citation type="submission" date="2020-05" db="UniProtKB">
        <authorList>
            <consortium name="EnsemblMetazoa"/>
        </authorList>
    </citation>
    <scope>IDENTIFICATION</scope>
    <source>
        <strain evidence="5">Aabys</strain>
    </source>
</reference>
<dbReference type="Proteomes" id="UP001652621">
    <property type="component" value="Unplaced"/>
</dbReference>
<dbReference type="CDD" id="cd18038">
    <property type="entry name" value="DEXXQc_Helz-like"/>
    <property type="match status" value="1"/>
</dbReference>